<dbReference type="InterPro" id="IPR028974">
    <property type="entry name" value="TSP_type-3_rpt"/>
</dbReference>
<dbReference type="OrthoDB" id="1864238at2"/>
<dbReference type="Gene3D" id="3.40.50.410">
    <property type="entry name" value="von Willebrand factor, type A domain"/>
    <property type="match status" value="1"/>
</dbReference>
<evidence type="ECO:0000256" key="1">
    <source>
        <dbReference type="ARBA" id="ARBA00004613"/>
    </source>
</evidence>
<dbReference type="PROSITE" id="PS00018">
    <property type="entry name" value="EF_HAND_1"/>
    <property type="match status" value="1"/>
</dbReference>
<dbReference type="InterPro" id="IPR002035">
    <property type="entry name" value="VWF_A"/>
</dbReference>
<reference evidence="8 9" key="1">
    <citation type="submission" date="2016-11" db="EMBL/GenBank/DDBJ databases">
        <authorList>
            <person name="Varghese N."/>
            <person name="Submissions S."/>
        </authorList>
    </citation>
    <scope>NUCLEOTIDE SEQUENCE [LARGE SCALE GENOMIC DNA]</scope>
    <source>
        <strain evidence="8 9">DSM 19027</strain>
    </source>
</reference>
<feature type="domain" description="VWFA" evidence="7">
    <location>
        <begin position="317"/>
        <end position="506"/>
    </location>
</feature>
<evidence type="ECO:0000313" key="8">
    <source>
        <dbReference type="EMBL" id="SHJ26714.1"/>
    </source>
</evidence>
<keyword evidence="2" id="KW-0964">Secreted</keyword>
<feature type="region of interest" description="Disordered" evidence="5">
    <location>
        <begin position="136"/>
        <end position="159"/>
    </location>
</feature>
<dbReference type="PROSITE" id="PS50222">
    <property type="entry name" value="EF_HAND_2"/>
    <property type="match status" value="1"/>
</dbReference>
<dbReference type="Pfam" id="PF00092">
    <property type="entry name" value="VWA"/>
    <property type="match status" value="1"/>
</dbReference>
<keyword evidence="4" id="KW-0106">Calcium</keyword>
<feature type="domain" description="EF-hand" evidence="6">
    <location>
        <begin position="159"/>
        <end position="181"/>
    </location>
</feature>
<feature type="compositionally biased region" description="Basic and acidic residues" evidence="5">
    <location>
        <begin position="142"/>
        <end position="159"/>
    </location>
</feature>
<evidence type="ECO:0000256" key="2">
    <source>
        <dbReference type="ARBA" id="ARBA00022525"/>
    </source>
</evidence>
<evidence type="ECO:0000313" key="9">
    <source>
        <dbReference type="Proteomes" id="UP000324781"/>
    </source>
</evidence>
<evidence type="ECO:0000256" key="4">
    <source>
        <dbReference type="ARBA" id="ARBA00022837"/>
    </source>
</evidence>
<dbReference type="PROSITE" id="PS50234">
    <property type="entry name" value="VWFA"/>
    <property type="match status" value="1"/>
</dbReference>
<keyword evidence="9" id="KW-1185">Reference proteome</keyword>
<dbReference type="SUPFAM" id="SSF53300">
    <property type="entry name" value="vWA-like"/>
    <property type="match status" value="1"/>
</dbReference>
<dbReference type="InterPro" id="IPR018247">
    <property type="entry name" value="EF_Hand_1_Ca_BS"/>
</dbReference>
<evidence type="ECO:0000256" key="5">
    <source>
        <dbReference type="SAM" id="MobiDB-lite"/>
    </source>
</evidence>
<dbReference type="SUPFAM" id="SSF103647">
    <property type="entry name" value="TSP type-3 repeat"/>
    <property type="match status" value="1"/>
</dbReference>
<keyword evidence="3" id="KW-0732">Signal</keyword>
<organism evidence="8 9">
    <name type="scientific">Thermoclostridium caenicola</name>
    <dbReference type="NCBI Taxonomy" id="659425"/>
    <lineage>
        <taxon>Bacteria</taxon>
        <taxon>Bacillati</taxon>
        <taxon>Bacillota</taxon>
        <taxon>Clostridia</taxon>
        <taxon>Eubacteriales</taxon>
        <taxon>Oscillospiraceae</taxon>
        <taxon>Thermoclostridium</taxon>
    </lineage>
</organism>
<dbReference type="InterPro" id="IPR059100">
    <property type="entry name" value="TSP3_bac"/>
</dbReference>
<gene>
    <name evidence="8" type="ORF">SAMN05444373_103614</name>
</gene>
<dbReference type="Pfam" id="PF18884">
    <property type="entry name" value="TSP3_bac"/>
    <property type="match status" value="2"/>
</dbReference>
<dbReference type="EMBL" id="FQZP01000036">
    <property type="protein sequence ID" value="SHJ26714.1"/>
    <property type="molecule type" value="Genomic_DNA"/>
</dbReference>
<dbReference type="InterPro" id="IPR002048">
    <property type="entry name" value="EF_hand_dom"/>
</dbReference>
<dbReference type="SMART" id="SM00327">
    <property type="entry name" value="VWA"/>
    <property type="match status" value="1"/>
</dbReference>
<name>A0A1M6HXB5_9FIRM</name>
<evidence type="ECO:0000259" key="6">
    <source>
        <dbReference type="PROSITE" id="PS50222"/>
    </source>
</evidence>
<dbReference type="InterPro" id="IPR036465">
    <property type="entry name" value="vWFA_dom_sf"/>
</dbReference>
<dbReference type="GO" id="GO:0005509">
    <property type="term" value="F:calcium ion binding"/>
    <property type="evidence" value="ECO:0007669"/>
    <property type="project" value="InterPro"/>
</dbReference>
<evidence type="ECO:0000259" key="7">
    <source>
        <dbReference type="PROSITE" id="PS50234"/>
    </source>
</evidence>
<comment type="subcellular location">
    <subcellularLocation>
        <location evidence="1">Secreted</location>
    </subcellularLocation>
</comment>
<protein>
    <submittedName>
        <fullName evidence="8">von Willebrand factor type A domain-containing protein</fullName>
    </submittedName>
</protein>
<accession>A0A1M6HXB5</accession>
<sequence>MKKKKLILSAIILAVLLAAVFLLTRTSLRWSKAIETLTGDVHVSDIQDLQIEAKVWDLFFNEAELEIRLNGRPVRSGVSLVSQLSGFGDYILEAEYKGHIIEKEFTLARDYTASDPEVRAASLLFDLPQSYYDDLDTDGDGITDREEREKYGTDPYRADTDGDGYIDTHELFLGLDPLVKDNFDERRNYTIDKGSCRIYVSGYGNIADVFVDEIQVKELEESDFVIGSICQLTSPLKFGEHEKGTSTIEKVRVVFDLEPGIDADDVGIFTYDRKTGEISWLESAVNKDRQTISATIQNQQIFGLGYLSKKPDQIKTEVALVLDNSGSMFPMDYVTDNTNADPSEYGHDVDFNRVTLMQDLVGSLNSDKFLFSVGAFQAHYHRVTGMTDSKETVKSSLEKLKTEYQTFDGTSIETAINDGLDEFSKKSYNKKYMILLTDGYSATSWFQYTPSLSSVLSKAKNLRVEIITIGLGDCDEALLQKIAAETEGVYIHVRDSDALSKLLERLLSSLNELEVDQNGDGTPDAQMIADSGFRSDINGFPFENFGDENSPGGNCFGFAMTTKLIYEKALPYELNKTKLRGIAAWAMEEEFLRELRLDESTRELLNTRNPYDIHVPTLFLIDNPPHWDDLMSVNGNTGVIDAKYRQKLIDTGFVIRTVERQKTVDGQRVIRYEEASFDAWSDIAQVNVPPAELDIIRLINRNHKAQLDSLASREIGIMIRGSENIMTKDELIEPMIKLLDSGKPVLVGLECSLGGHAVLVTSMAYDLSNPNKIYLTIYDSNRPGLNATGTLERIKATREGEFYDKYRLEYKYGALDFTSIVITRIELFNGDTVFYKQ</sequence>
<dbReference type="AlphaFoldDB" id="A0A1M6HXB5"/>
<evidence type="ECO:0000256" key="3">
    <source>
        <dbReference type="ARBA" id="ARBA00022729"/>
    </source>
</evidence>
<proteinExistence type="predicted"/>
<dbReference type="RefSeq" id="WP_149679097.1">
    <property type="nucleotide sequence ID" value="NZ_FQZP01000036.1"/>
</dbReference>
<dbReference type="Proteomes" id="UP000324781">
    <property type="component" value="Unassembled WGS sequence"/>
</dbReference>